<dbReference type="GO" id="GO:0003677">
    <property type="term" value="F:DNA binding"/>
    <property type="evidence" value="ECO:0007669"/>
    <property type="project" value="UniProtKB-KW"/>
</dbReference>
<feature type="region of interest" description="Disordered" evidence="1">
    <location>
        <begin position="138"/>
        <end position="164"/>
    </location>
</feature>
<name>A0A927RL62_9ACTN</name>
<sequence length="164" mass="17771">MKEQQPSVERAVRAIVRLSRLFERADAGLSLAQFRILELVSRGTERSTQIATRLATSKPAVTVLVDGMVAAGLLTRSSQPGDRRVVRLALTPKGEEALAHTERAYGERLRPLLEEISDPAALLLQLAEVDDALDARWARRSSGQAGPAGQVDPSPTTAEVPARR</sequence>
<dbReference type="PROSITE" id="PS50995">
    <property type="entry name" value="HTH_MARR_2"/>
    <property type="match status" value="1"/>
</dbReference>
<dbReference type="SMART" id="SM00347">
    <property type="entry name" value="HTH_MARR"/>
    <property type="match status" value="1"/>
</dbReference>
<dbReference type="InterPro" id="IPR036390">
    <property type="entry name" value="WH_DNA-bd_sf"/>
</dbReference>
<accession>A0A927RL62</accession>
<dbReference type="PANTHER" id="PTHR33164">
    <property type="entry name" value="TRANSCRIPTIONAL REGULATOR, MARR FAMILY"/>
    <property type="match status" value="1"/>
</dbReference>
<dbReference type="PANTHER" id="PTHR33164:SF103">
    <property type="entry name" value="REGULATORY PROTEIN MARR"/>
    <property type="match status" value="1"/>
</dbReference>
<comment type="caution">
    <text evidence="3">The sequence shown here is derived from an EMBL/GenBank/DDBJ whole genome shotgun (WGS) entry which is preliminary data.</text>
</comment>
<dbReference type="InterPro" id="IPR039422">
    <property type="entry name" value="MarR/SlyA-like"/>
</dbReference>
<dbReference type="InterPro" id="IPR036388">
    <property type="entry name" value="WH-like_DNA-bd_sf"/>
</dbReference>
<evidence type="ECO:0000259" key="2">
    <source>
        <dbReference type="PROSITE" id="PS50995"/>
    </source>
</evidence>
<feature type="domain" description="HTH marR-type" evidence="2">
    <location>
        <begin position="1"/>
        <end position="135"/>
    </location>
</feature>
<dbReference type="SUPFAM" id="SSF46785">
    <property type="entry name" value="Winged helix' DNA-binding domain"/>
    <property type="match status" value="1"/>
</dbReference>
<dbReference type="AlphaFoldDB" id="A0A927RL62"/>
<evidence type="ECO:0000256" key="1">
    <source>
        <dbReference type="SAM" id="MobiDB-lite"/>
    </source>
</evidence>
<organism evidence="3 4">
    <name type="scientific">Actinopolymorpha pittospori</name>
    <dbReference type="NCBI Taxonomy" id="648752"/>
    <lineage>
        <taxon>Bacteria</taxon>
        <taxon>Bacillati</taxon>
        <taxon>Actinomycetota</taxon>
        <taxon>Actinomycetes</taxon>
        <taxon>Propionibacteriales</taxon>
        <taxon>Actinopolymorphaceae</taxon>
        <taxon>Actinopolymorpha</taxon>
    </lineage>
</organism>
<gene>
    <name evidence="3" type="ORF">HEB94_004306</name>
</gene>
<dbReference type="InterPro" id="IPR000835">
    <property type="entry name" value="HTH_MarR-typ"/>
</dbReference>
<keyword evidence="4" id="KW-1185">Reference proteome</keyword>
<evidence type="ECO:0000313" key="4">
    <source>
        <dbReference type="Proteomes" id="UP000638648"/>
    </source>
</evidence>
<proteinExistence type="predicted"/>
<dbReference type="Pfam" id="PF12802">
    <property type="entry name" value="MarR_2"/>
    <property type="match status" value="1"/>
</dbReference>
<reference evidence="3" key="1">
    <citation type="submission" date="2020-10" db="EMBL/GenBank/DDBJ databases">
        <title>Sequencing the genomes of 1000 actinobacteria strains.</title>
        <authorList>
            <person name="Klenk H.-P."/>
        </authorList>
    </citation>
    <scope>NUCLEOTIDE SEQUENCE</scope>
    <source>
        <strain evidence="3">DSM 45354</strain>
    </source>
</reference>
<evidence type="ECO:0000313" key="3">
    <source>
        <dbReference type="EMBL" id="MBE1607458.1"/>
    </source>
</evidence>
<dbReference type="EMBL" id="JADBEM010000001">
    <property type="protein sequence ID" value="MBE1607458.1"/>
    <property type="molecule type" value="Genomic_DNA"/>
</dbReference>
<dbReference type="Proteomes" id="UP000638648">
    <property type="component" value="Unassembled WGS sequence"/>
</dbReference>
<protein>
    <submittedName>
        <fullName evidence="3">DNA-binding MarR family transcriptional regulator</fullName>
    </submittedName>
</protein>
<dbReference type="GO" id="GO:0006950">
    <property type="term" value="P:response to stress"/>
    <property type="evidence" value="ECO:0007669"/>
    <property type="project" value="TreeGrafter"/>
</dbReference>
<dbReference type="GO" id="GO:0003700">
    <property type="term" value="F:DNA-binding transcription factor activity"/>
    <property type="evidence" value="ECO:0007669"/>
    <property type="project" value="InterPro"/>
</dbReference>
<keyword evidence="3" id="KW-0238">DNA-binding</keyword>
<dbReference type="Gene3D" id="1.10.10.10">
    <property type="entry name" value="Winged helix-like DNA-binding domain superfamily/Winged helix DNA-binding domain"/>
    <property type="match status" value="1"/>
</dbReference>
<dbReference type="RefSeq" id="WP_192751409.1">
    <property type="nucleotide sequence ID" value="NZ_BAABJL010000197.1"/>
</dbReference>